<evidence type="ECO:0000256" key="3">
    <source>
        <dbReference type="ARBA" id="ARBA00022840"/>
    </source>
</evidence>
<dbReference type="NCBIfam" id="TIGR00768">
    <property type="entry name" value="rimK_fam"/>
    <property type="match status" value="1"/>
</dbReference>
<dbReference type="Pfam" id="PF08443">
    <property type="entry name" value="RimK"/>
    <property type="match status" value="1"/>
</dbReference>
<evidence type="ECO:0000256" key="2">
    <source>
        <dbReference type="ARBA" id="ARBA00022741"/>
    </source>
</evidence>
<gene>
    <name evidence="6" type="ORF">H9728_01300</name>
</gene>
<dbReference type="PANTHER" id="PTHR21621">
    <property type="entry name" value="RIBOSOMAL PROTEIN S6 MODIFICATION PROTEIN"/>
    <property type="match status" value="1"/>
</dbReference>
<reference evidence="6" key="1">
    <citation type="journal article" date="2021" name="PeerJ">
        <title>Extensive microbial diversity within the chicken gut microbiome revealed by metagenomics and culture.</title>
        <authorList>
            <person name="Gilroy R."/>
            <person name="Ravi A."/>
            <person name="Getino M."/>
            <person name="Pursley I."/>
            <person name="Horton D.L."/>
            <person name="Alikhan N.F."/>
            <person name="Baker D."/>
            <person name="Gharbi K."/>
            <person name="Hall N."/>
            <person name="Watson M."/>
            <person name="Adriaenssens E.M."/>
            <person name="Foster-Nyarko E."/>
            <person name="Jarju S."/>
            <person name="Secka A."/>
            <person name="Antonio M."/>
            <person name="Oren A."/>
            <person name="Chaudhuri R.R."/>
            <person name="La Ragione R."/>
            <person name="Hildebrand F."/>
            <person name="Pallen M.J."/>
        </authorList>
    </citation>
    <scope>NUCLEOTIDE SEQUENCE</scope>
    <source>
        <strain evidence="6">CHK199-9574</strain>
    </source>
</reference>
<dbReference type="InterPro" id="IPR013815">
    <property type="entry name" value="ATP_grasp_subdomain_1"/>
</dbReference>
<dbReference type="GO" id="GO:0005524">
    <property type="term" value="F:ATP binding"/>
    <property type="evidence" value="ECO:0007669"/>
    <property type="project" value="UniProtKB-UniRule"/>
</dbReference>
<evidence type="ECO:0000259" key="5">
    <source>
        <dbReference type="PROSITE" id="PS50975"/>
    </source>
</evidence>
<dbReference type="Gene3D" id="3.30.470.20">
    <property type="entry name" value="ATP-grasp fold, B domain"/>
    <property type="match status" value="1"/>
</dbReference>
<organism evidence="6 7">
    <name type="scientific">Candidatus Borkfalkia excrementavium</name>
    <dbReference type="NCBI Taxonomy" id="2838505"/>
    <lineage>
        <taxon>Bacteria</taxon>
        <taxon>Bacillati</taxon>
        <taxon>Bacillota</taxon>
        <taxon>Clostridia</taxon>
        <taxon>Christensenellales</taxon>
        <taxon>Christensenellaceae</taxon>
        <taxon>Candidatus Borkfalkia</taxon>
    </lineage>
</organism>
<comment type="caution">
    <text evidence="6">The sequence shown here is derived from an EMBL/GenBank/DDBJ whole genome shotgun (WGS) entry which is preliminary data.</text>
</comment>
<evidence type="ECO:0000313" key="6">
    <source>
        <dbReference type="EMBL" id="HIY77657.1"/>
    </source>
</evidence>
<dbReference type="EMBL" id="DXCO01000010">
    <property type="protein sequence ID" value="HIY77657.1"/>
    <property type="molecule type" value="Genomic_DNA"/>
</dbReference>
<dbReference type="GO" id="GO:0005737">
    <property type="term" value="C:cytoplasm"/>
    <property type="evidence" value="ECO:0007669"/>
    <property type="project" value="TreeGrafter"/>
</dbReference>
<sequence>MKGIILTNAYYCPPDVMYQPERLQEEFSARGVRADIRRNDFFPFRLKKGELQSLLGDYGFCIYLDKDKYVLQSIEKCGMRVYNSYRAIAACDDKMTTCLALSGLGIPMPDTLPGLLCYSPAEKVRKESLVQVSETLGFPLVVKEAYGSLGKGVYLAHDMAELSAIAEKIKCVPHLFQKFIASSYGKDLRVIVVGDRVAGGMLRESAEGFRSNLGAGGSGRSYPVSDRIAALSLKIAKNLGLDYCGIDFLFGEGEEMLVCEVNSNAFFKGFEQATGVNVAGMFAEHVLSDLEKIKG</sequence>
<keyword evidence="6" id="KW-0436">Ligase</keyword>
<dbReference type="PROSITE" id="PS50975">
    <property type="entry name" value="ATP_GRASP"/>
    <property type="match status" value="1"/>
</dbReference>
<reference evidence="6" key="2">
    <citation type="submission" date="2021-04" db="EMBL/GenBank/DDBJ databases">
        <authorList>
            <person name="Gilroy R."/>
        </authorList>
    </citation>
    <scope>NUCLEOTIDE SEQUENCE</scope>
    <source>
        <strain evidence="6">CHK199-9574</strain>
    </source>
</reference>
<keyword evidence="1" id="KW-0479">Metal-binding</keyword>
<dbReference type="SUPFAM" id="SSF56059">
    <property type="entry name" value="Glutathione synthetase ATP-binding domain-like"/>
    <property type="match status" value="1"/>
</dbReference>
<dbReference type="GO" id="GO:0046872">
    <property type="term" value="F:metal ion binding"/>
    <property type="evidence" value="ECO:0007669"/>
    <property type="project" value="UniProtKB-KW"/>
</dbReference>
<dbReference type="GO" id="GO:0072590">
    <property type="term" value="F:N-acetyl-L-aspartate-L-glutamate ligase activity"/>
    <property type="evidence" value="ECO:0007669"/>
    <property type="project" value="TreeGrafter"/>
</dbReference>
<proteinExistence type="predicted"/>
<dbReference type="InterPro" id="IPR013651">
    <property type="entry name" value="ATP-grasp_RimK-type"/>
</dbReference>
<evidence type="ECO:0000313" key="7">
    <source>
        <dbReference type="Proteomes" id="UP000824135"/>
    </source>
</evidence>
<protein>
    <submittedName>
        <fullName evidence="6">RimK family alpha-L-glutamate ligase</fullName>
    </submittedName>
</protein>
<dbReference type="Proteomes" id="UP000824135">
    <property type="component" value="Unassembled WGS sequence"/>
</dbReference>
<dbReference type="Gene3D" id="3.40.50.20">
    <property type="match status" value="1"/>
</dbReference>
<dbReference type="InterPro" id="IPR004666">
    <property type="entry name" value="Rp_bS6_RimK/Lys_biosynth_LsyX"/>
</dbReference>
<keyword evidence="3 4" id="KW-0067">ATP-binding</keyword>
<evidence type="ECO:0000256" key="4">
    <source>
        <dbReference type="PROSITE-ProRule" id="PRU00409"/>
    </source>
</evidence>
<feature type="domain" description="ATP-grasp" evidence="5">
    <location>
        <begin position="98"/>
        <end position="287"/>
    </location>
</feature>
<dbReference type="InterPro" id="IPR011761">
    <property type="entry name" value="ATP-grasp"/>
</dbReference>
<accession>A0A9D2CG16</accession>
<name>A0A9D2CG16_9FIRM</name>
<dbReference type="AlphaFoldDB" id="A0A9D2CG16"/>
<dbReference type="Gene3D" id="3.30.1490.20">
    <property type="entry name" value="ATP-grasp fold, A domain"/>
    <property type="match status" value="1"/>
</dbReference>
<dbReference type="PANTHER" id="PTHR21621:SF0">
    <property type="entry name" value="BETA-CITRYLGLUTAMATE SYNTHASE B-RELATED"/>
    <property type="match status" value="1"/>
</dbReference>
<evidence type="ECO:0000256" key="1">
    <source>
        <dbReference type="ARBA" id="ARBA00022723"/>
    </source>
</evidence>
<keyword evidence="2 4" id="KW-0547">Nucleotide-binding</keyword>